<organism evidence="2 3">
    <name type="scientific">Candidatus Yonathbacteria bacterium RIFOXYD1_FULL_52_36</name>
    <dbReference type="NCBI Taxonomy" id="1802730"/>
    <lineage>
        <taxon>Bacteria</taxon>
        <taxon>Candidatus Yonathiibacteriota</taxon>
    </lineage>
</organism>
<feature type="transmembrane region" description="Helical" evidence="1">
    <location>
        <begin position="40"/>
        <end position="68"/>
    </location>
</feature>
<name>A0A1G2SJV3_9BACT</name>
<protein>
    <submittedName>
        <fullName evidence="2">Uncharacterized protein</fullName>
    </submittedName>
</protein>
<keyword evidence="1" id="KW-1133">Transmembrane helix</keyword>
<dbReference type="STRING" id="1802730.A2591_03695"/>
<reference evidence="2 3" key="1">
    <citation type="journal article" date="2016" name="Nat. Commun.">
        <title>Thousands of microbial genomes shed light on interconnected biogeochemical processes in an aquifer system.</title>
        <authorList>
            <person name="Anantharaman K."/>
            <person name="Brown C.T."/>
            <person name="Hug L.A."/>
            <person name="Sharon I."/>
            <person name="Castelle C.J."/>
            <person name="Probst A.J."/>
            <person name="Thomas B.C."/>
            <person name="Singh A."/>
            <person name="Wilkins M.J."/>
            <person name="Karaoz U."/>
            <person name="Brodie E.L."/>
            <person name="Williams K.H."/>
            <person name="Hubbard S.S."/>
            <person name="Banfield J.F."/>
        </authorList>
    </citation>
    <scope>NUCLEOTIDE SEQUENCE [LARGE SCALE GENOMIC DNA]</scope>
</reference>
<sequence>MIAPLPASLGENGNPEVWYDEFMTPIAPALPSFGTIPSPILALLLWAVLGLVVLIGVIVSLILFYHWVRYGRTMLMISTGGLIYFIGAGILLVSAVGSLSGYVTSLP</sequence>
<evidence type="ECO:0000256" key="1">
    <source>
        <dbReference type="SAM" id="Phobius"/>
    </source>
</evidence>
<feature type="transmembrane region" description="Helical" evidence="1">
    <location>
        <begin position="80"/>
        <end position="103"/>
    </location>
</feature>
<proteinExistence type="predicted"/>
<dbReference type="AlphaFoldDB" id="A0A1G2SJV3"/>
<keyword evidence="1" id="KW-0812">Transmembrane</keyword>
<dbReference type="EMBL" id="MHUZ01000033">
    <property type="protein sequence ID" value="OHA84968.1"/>
    <property type="molecule type" value="Genomic_DNA"/>
</dbReference>
<comment type="caution">
    <text evidence="2">The sequence shown here is derived from an EMBL/GenBank/DDBJ whole genome shotgun (WGS) entry which is preliminary data.</text>
</comment>
<keyword evidence="1" id="KW-0472">Membrane</keyword>
<accession>A0A1G2SJV3</accession>
<gene>
    <name evidence="2" type="ORF">A2591_03695</name>
</gene>
<evidence type="ECO:0000313" key="2">
    <source>
        <dbReference type="EMBL" id="OHA84968.1"/>
    </source>
</evidence>
<evidence type="ECO:0000313" key="3">
    <source>
        <dbReference type="Proteomes" id="UP000178168"/>
    </source>
</evidence>
<dbReference type="Proteomes" id="UP000178168">
    <property type="component" value="Unassembled WGS sequence"/>
</dbReference>